<protein>
    <submittedName>
        <fullName evidence="3">Uncharacterized protein</fullName>
    </submittedName>
</protein>
<keyword evidence="2" id="KW-0812">Transmembrane</keyword>
<evidence type="ECO:0000256" key="2">
    <source>
        <dbReference type="SAM" id="Phobius"/>
    </source>
</evidence>
<keyword evidence="2" id="KW-1133">Transmembrane helix</keyword>
<feature type="region of interest" description="Disordered" evidence="1">
    <location>
        <begin position="613"/>
        <end position="639"/>
    </location>
</feature>
<feature type="region of interest" description="Disordered" evidence="1">
    <location>
        <begin position="573"/>
        <end position="597"/>
    </location>
</feature>
<gene>
    <name evidence="3" type="primary">ORF51</name>
</gene>
<accession>A0A889IW20</accession>
<feature type="transmembrane region" description="Helical" evidence="2">
    <location>
        <begin position="691"/>
        <end position="715"/>
    </location>
</feature>
<feature type="compositionally biased region" description="Polar residues" evidence="1">
    <location>
        <begin position="588"/>
        <end position="597"/>
    </location>
</feature>
<proteinExistence type="predicted"/>
<name>A0A889IW20_9GAMA</name>
<evidence type="ECO:0000313" key="3">
    <source>
        <dbReference type="EMBL" id="QRE02531.1"/>
    </source>
</evidence>
<sequence>MALLAGATAGCTYAYPTLIQFTTALVTHILFPCPWFVKYHSCVDCNYTLSVIRGLTVISNTGDNIEVSTECPLGSLSSNTTELDAFCDDDGITSEYQVQLRGQYGCSVFANAVPKSTGGVYGQFKPQLSTHVVKLTDPFGISWCNVLSMQDVTTSPNLQMNTLAPPGCVRANVTLVANNGRMYIPALRVAVPHPSEHVELSVTVASSIPIVCTSTVNTSLVVKGSTAIVSCTFGLLSASFRVTEVDFISNNATSNLSDTAINEVALTIAIDLFGVAAVYRPTSIMFTVQPDSSMYNVTYACIVYGAPQLNVTAFGNNTWLYPSADLVPVVDGKATFIWTPLEFLRQPRSAPIFLTLFSSDNKKRRKHKRCKWGFRMGVNTVSRNSRCPNVSFYWNGNGTIALDFTNVNLPYPQYQVTAVARDGASAKLLMFTGSGSNESTSNDPFTLQPSTSGNNVLTNNSVDSIGYDMNTLSVPTTQLPTLDSTNLSSKLVESTPTPRETVVVVTDSTMQYSTRLDSNGITVNNTSGVYTTASNENDVTNVTHVHTSIPVFYLTTPTPKTALSPITLGQQLPQSTTLGDTTPTDFTSLSSSITHQPVNDSSSYVTTVISDNENETTSGTQPSISSHCCNTSTNSETPPLSTTIQEDYGSNNNSEDHGQHWPPWAGGLWPPVIVPPSINFTSPSTANQTVWLLPLYGLCALVAIAMLVNACVCMYRNSHGARVQYAALA</sequence>
<organism evidence="3">
    <name type="scientific">Otarine gammaherpesvirus 4</name>
    <dbReference type="NCBI Taxonomy" id="2801541"/>
    <lineage>
        <taxon>Viruses</taxon>
        <taxon>Duplodnaviria</taxon>
        <taxon>Heunggongvirae</taxon>
        <taxon>Peploviricota</taxon>
        <taxon>Herviviricetes</taxon>
        <taxon>Herpesvirales</taxon>
        <taxon>Orthoherpesviridae</taxon>
        <taxon>Gammaherpesvirinae</taxon>
    </lineage>
</organism>
<keyword evidence="2" id="KW-0472">Membrane</keyword>
<reference evidence="3" key="1">
    <citation type="submission" date="2019-10" db="EMBL/GenBank/DDBJ databases">
        <title>Otarine herpesvirus 4 in Northern fur seal genital swab.</title>
        <authorList>
            <person name="Deming A.C."/>
            <person name="Wellehan J.F.X."/>
            <person name="Gulland F.M.D."/>
        </authorList>
    </citation>
    <scope>NUCLEOTIDE SEQUENCE</scope>
    <source>
        <strain evidence="3">Cu11-001</strain>
    </source>
</reference>
<feature type="compositionally biased region" description="Low complexity" evidence="1">
    <location>
        <begin position="576"/>
        <end position="587"/>
    </location>
</feature>
<dbReference type="EMBL" id="MN545487">
    <property type="protein sequence ID" value="QRE02531.1"/>
    <property type="molecule type" value="Genomic_DNA"/>
</dbReference>
<evidence type="ECO:0000256" key="1">
    <source>
        <dbReference type="SAM" id="MobiDB-lite"/>
    </source>
</evidence>